<reference evidence="2 3" key="1">
    <citation type="journal article" date="2016" name="Nat. Commun.">
        <title>Thousands of microbial genomes shed light on interconnected biogeochemical processes in an aquifer system.</title>
        <authorList>
            <person name="Anantharaman K."/>
            <person name="Brown C.T."/>
            <person name="Hug L.A."/>
            <person name="Sharon I."/>
            <person name="Castelle C.J."/>
            <person name="Probst A.J."/>
            <person name="Thomas B.C."/>
            <person name="Singh A."/>
            <person name="Wilkins M.J."/>
            <person name="Karaoz U."/>
            <person name="Brodie E.L."/>
            <person name="Williams K.H."/>
            <person name="Hubbard S.S."/>
            <person name="Banfield J.F."/>
        </authorList>
    </citation>
    <scope>NUCLEOTIDE SEQUENCE [LARGE SCALE GENOMIC DNA]</scope>
</reference>
<evidence type="ECO:0008006" key="4">
    <source>
        <dbReference type="Google" id="ProtNLM"/>
    </source>
</evidence>
<evidence type="ECO:0000256" key="1">
    <source>
        <dbReference type="SAM" id="SignalP"/>
    </source>
</evidence>
<evidence type="ECO:0000313" key="3">
    <source>
        <dbReference type="Proteomes" id="UP000178951"/>
    </source>
</evidence>
<keyword evidence="1" id="KW-0732">Signal</keyword>
<feature type="signal peptide" evidence="1">
    <location>
        <begin position="1"/>
        <end position="22"/>
    </location>
</feature>
<gene>
    <name evidence="2" type="ORF">A2311_00055</name>
</gene>
<feature type="chain" id="PRO_5009514575" description="Desulfoferrodoxin ferrous iron-binding domain-containing protein" evidence="1">
    <location>
        <begin position="23"/>
        <end position="114"/>
    </location>
</feature>
<dbReference type="AlphaFoldDB" id="A0A1F4TJW1"/>
<organism evidence="2 3">
    <name type="scientific">candidate division WOR-1 bacterium RIFOXYB2_FULL_48_7</name>
    <dbReference type="NCBI Taxonomy" id="1802583"/>
    <lineage>
        <taxon>Bacteria</taxon>
        <taxon>Bacillati</taxon>
        <taxon>Saganbacteria</taxon>
    </lineage>
</organism>
<sequence length="114" mass="12883">MLAMKKLLFSFVGLMVASAVWAHPPKELKTSFDPMKRLLIISVVHPVKDVAKHFVVSVEVKQEGEKLLAQKYYSQYDNQTQYAYMISPDIKAGIKLEIEARCNIIGSVKKSLTL</sequence>
<dbReference type="Proteomes" id="UP000178951">
    <property type="component" value="Unassembled WGS sequence"/>
</dbReference>
<evidence type="ECO:0000313" key="2">
    <source>
        <dbReference type="EMBL" id="OGC32887.1"/>
    </source>
</evidence>
<comment type="caution">
    <text evidence="2">The sequence shown here is derived from an EMBL/GenBank/DDBJ whole genome shotgun (WGS) entry which is preliminary data.</text>
</comment>
<dbReference type="EMBL" id="MEUF01000069">
    <property type="protein sequence ID" value="OGC32887.1"/>
    <property type="molecule type" value="Genomic_DNA"/>
</dbReference>
<protein>
    <recommendedName>
        <fullName evidence="4">Desulfoferrodoxin ferrous iron-binding domain-containing protein</fullName>
    </recommendedName>
</protein>
<proteinExistence type="predicted"/>
<accession>A0A1F4TJW1</accession>
<name>A0A1F4TJW1_UNCSA</name>